<proteinExistence type="predicted"/>
<accession>A0A1F6WV24</accession>
<dbReference type="InterPro" id="IPR012902">
    <property type="entry name" value="N_methyl_site"/>
</dbReference>
<reference evidence="2 3" key="1">
    <citation type="journal article" date="2016" name="Nat. Commun.">
        <title>Thousands of microbial genomes shed light on interconnected biogeochemical processes in an aquifer system.</title>
        <authorList>
            <person name="Anantharaman K."/>
            <person name="Brown C.T."/>
            <person name="Hug L.A."/>
            <person name="Sharon I."/>
            <person name="Castelle C.J."/>
            <person name="Probst A.J."/>
            <person name="Thomas B.C."/>
            <person name="Singh A."/>
            <person name="Wilkins M.J."/>
            <person name="Karaoz U."/>
            <person name="Brodie E.L."/>
            <person name="Williams K.H."/>
            <person name="Hubbard S.S."/>
            <person name="Banfield J.F."/>
        </authorList>
    </citation>
    <scope>NUCLEOTIDE SEQUENCE [LARGE SCALE GENOMIC DNA]</scope>
</reference>
<name>A0A1F6WV24_9BACT</name>
<dbReference type="Pfam" id="PF07963">
    <property type="entry name" value="N_methyl"/>
    <property type="match status" value="1"/>
</dbReference>
<evidence type="ECO:0000313" key="3">
    <source>
        <dbReference type="Proteomes" id="UP000176187"/>
    </source>
</evidence>
<dbReference type="AlphaFoldDB" id="A0A1F6WV24"/>
<dbReference type="EMBL" id="MFUY01000024">
    <property type="protein sequence ID" value="OGI85719.1"/>
    <property type="molecule type" value="Genomic_DNA"/>
</dbReference>
<keyword evidence="1" id="KW-0472">Membrane</keyword>
<evidence type="ECO:0000256" key="1">
    <source>
        <dbReference type="SAM" id="Phobius"/>
    </source>
</evidence>
<sequence>MKKFLKQKNKKNLGLARRSMAEGFTLVEMLVAISIFTMSILALLVVLTQGISNTNYAKTKIIASYLAQEGIEYIRNMRDTFMLYDPTDSQTGWNAFSTKLIDASCDESNGCYFDDQNLNYSNPSQPMAGIAMASCGASCPMLLYDDVTGKYGYMAGVNSGFIRKTEITVVNPDEIKVSVALSWTQSSGNYKIVFSESLFNWIE</sequence>
<evidence type="ECO:0008006" key="4">
    <source>
        <dbReference type="Google" id="ProtNLM"/>
    </source>
</evidence>
<evidence type="ECO:0000313" key="2">
    <source>
        <dbReference type="EMBL" id="OGI85719.1"/>
    </source>
</evidence>
<dbReference type="PROSITE" id="PS00409">
    <property type="entry name" value="PROKAR_NTER_METHYL"/>
    <property type="match status" value="1"/>
</dbReference>
<keyword evidence="1" id="KW-1133">Transmembrane helix</keyword>
<feature type="transmembrane region" description="Helical" evidence="1">
    <location>
        <begin position="21"/>
        <end position="47"/>
    </location>
</feature>
<dbReference type="Proteomes" id="UP000176187">
    <property type="component" value="Unassembled WGS sequence"/>
</dbReference>
<protein>
    <recommendedName>
        <fullName evidence="4">Type IV pilus modification protein PilV</fullName>
    </recommendedName>
</protein>
<keyword evidence="1" id="KW-0812">Transmembrane</keyword>
<comment type="caution">
    <text evidence="2">The sequence shown here is derived from an EMBL/GenBank/DDBJ whole genome shotgun (WGS) entry which is preliminary data.</text>
</comment>
<organism evidence="2 3">
    <name type="scientific">Candidatus Nomurabacteria bacterium RIFCSPLOWO2_01_FULL_41_12</name>
    <dbReference type="NCBI Taxonomy" id="1801774"/>
    <lineage>
        <taxon>Bacteria</taxon>
        <taxon>Candidatus Nomuraibacteriota</taxon>
    </lineage>
</organism>
<gene>
    <name evidence="2" type="ORF">A3A05_03140</name>
</gene>
<dbReference type="STRING" id="1801774.A3A05_03140"/>